<keyword evidence="3" id="KW-1185">Reference proteome</keyword>
<dbReference type="AlphaFoldDB" id="A0A2G8SBE1"/>
<accession>A0A2G8SBE1</accession>
<dbReference type="EMBL" id="AYKW01000012">
    <property type="protein sequence ID" value="PIL31084.1"/>
    <property type="molecule type" value="Genomic_DNA"/>
</dbReference>
<evidence type="ECO:0000313" key="3">
    <source>
        <dbReference type="Proteomes" id="UP000230002"/>
    </source>
</evidence>
<feature type="compositionally biased region" description="Acidic residues" evidence="1">
    <location>
        <begin position="84"/>
        <end position="99"/>
    </location>
</feature>
<dbReference type="Proteomes" id="UP000230002">
    <property type="component" value="Unassembled WGS sequence"/>
</dbReference>
<evidence type="ECO:0000256" key="1">
    <source>
        <dbReference type="SAM" id="MobiDB-lite"/>
    </source>
</evidence>
<sequence length="224" mass="25417">MLLGQNRLEDLDGLFALGTVDQLTHLVLFVEMKFILDGGQTGELDNFSRDQLLDTLVGTIKELRRLTHLRIVFHHYIDQWESDSDLESESESESDSSESEADRDASPSRSDEELAQVVVSQDVDLYPTAVRFIDAVQTLQCFLMTTCGIRDRSRYPREYWHSSKAWRVIALDVDKDRRPPGTKQASSSWVEIGSGDVEVIIDQEELHVHNREKASNLCSCPDSS</sequence>
<feature type="region of interest" description="Disordered" evidence="1">
    <location>
        <begin position="84"/>
        <end position="113"/>
    </location>
</feature>
<proteinExistence type="predicted"/>
<evidence type="ECO:0000313" key="2">
    <source>
        <dbReference type="EMBL" id="PIL31084.1"/>
    </source>
</evidence>
<comment type="caution">
    <text evidence="2">The sequence shown here is derived from an EMBL/GenBank/DDBJ whole genome shotgun (WGS) entry which is preliminary data.</text>
</comment>
<feature type="compositionally biased region" description="Basic and acidic residues" evidence="1">
    <location>
        <begin position="100"/>
        <end position="112"/>
    </location>
</feature>
<organism evidence="2 3">
    <name type="scientific">Ganoderma sinense ZZ0214-1</name>
    <dbReference type="NCBI Taxonomy" id="1077348"/>
    <lineage>
        <taxon>Eukaryota</taxon>
        <taxon>Fungi</taxon>
        <taxon>Dikarya</taxon>
        <taxon>Basidiomycota</taxon>
        <taxon>Agaricomycotina</taxon>
        <taxon>Agaricomycetes</taxon>
        <taxon>Polyporales</taxon>
        <taxon>Polyporaceae</taxon>
        <taxon>Ganoderma</taxon>
    </lineage>
</organism>
<reference evidence="2 3" key="1">
    <citation type="journal article" date="2015" name="Sci. Rep.">
        <title>Chromosome-level genome map provides insights into diverse defense mechanisms in the medicinal fungus Ganoderma sinense.</title>
        <authorList>
            <person name="Zhu Y."/>
            <person name="Xu J."/>
            <person name="Sun C."/>
            <person name="Zhou S."/>
            <person name="Xu H."/>
            <person name="Nelson D.R."/>
            <person name="Qian J."/>
            <person name="Song J."/>
            <person name="Luo H."/>
            <person name="Xiang L."/>
            <person name="Li Y."/>
            <person name="Xu Z."/>
            <person name="Ji A."/>
            <person name="Wang L."/>
            <person name="Lu S."/>
            <person name="Hayward A."/>
            <person name="Sun W."/>
            <person name="Li X."/>
            <person name="Schwartz D.C."/>
            <person name="Wang Y."/>
            <person name="Chen S."/>
        </authorList>
    </citation>
    <scope>NUCLEOTIDE SEQUENCE [LARGE SCALE GENOMIC DNA]</scope>
    <source>
        <strain evidence="2 3">ZZ0214-1</strain>
    </source>
</reference>
<protein>
    <submittedName>
        <fullName evidence="2">Uncharacterized protein</fullName>
    </submittedName>
</protein>
<name>A0A2G8SBE1_9APHY</name>
<gene>
    <name evidence="2" type="ORF">GSI_05780</name>
</gene>